<name>A0A8X7BZC2_9ARAC</name>
<gene>
    <name evidence="1" type="primary">AVEN_92419_1</name>
    <name evidence="1" type="ORF">TNIN_150281</name>
</gene>
<accession>A0A8X7BZC2</accession>
<protein>
    <submittedName>
        <fullName evidence="1">Uncharacterized protein</fullName>
    </submittedName>
</protein>
<dbReference type="Proteomes" id="UP000886998">
    <property type="component" value="Unassembled WGS sequence"/>
</dbReference>
<organism evidence="1 2">
    <name type="scientific">Trichonephila inaurata madagascariensis</name>
    <dbReference type="NCBI Taxonomy" id="2747483"/>
    <lineage>
        <taxon>Eukaryota</taxon>
        <taxon>Metazoa</taxon>
        <taxon>Ecdysozoa</taxon>
        <taxon>Arthropoda</taxon>
        <taxon>Chelicerata</taxon>
        <taxon>Arachnida</taxon>
        <taxon>Araneae</taxon>
        <taxon>Araneomorphae</taxon>
        <taxon>Entelegynae</taxon>
        <taxon>Araneoidea</taxon>
        <taxon>Nephilidae</taxon>
        <taxon>Trichonephila</taxon>
        <taxon>Trichonephila inaurata</taxon>
    </lineage>
</organism>
<dbReference type="OrthoDB" id="6427447at2759"/>
<proteinExistence type="predicted"/>
<keyword evidence="2" id="KW-1185">Reference proteome</keyword>
<dbReference type="EMBL" id="BMAV01005919">
    <property type="protein sequence ID" value="GFY47359.1"/>
    <property type="molecule type" value="Genomic_DNA"/>
</dbReference>
<evidence type="ECO:0000313" key="2">
    <source>
        <dbReference type="Proteomes" id="UP000886998"/>
    </source>
</evidence>
<comment type="caution">
    <text evidence="1">The sequence shown here is derived from an EMBL/GenBank/DDBJ whole genome shotgun (WGS) entry which is preliminary data.</text>
</comment>
<dbReference type="AlphaFoldDB" id="A0A8X7BZC2"/>
<reference evidence="1" key="1">
    <citation type="submission" date="2020-08" db="EMBL/GenBank/DDBJ databases">
        <title>Multicomponent nature underlies the extraordinary mechanical properties of spider dragline silk.</title>
        <authorList>
            <person name="Kono N."/>
            <person name="Nakamura H."/>
            <person name="Mori M."/>
            <person name="Yoshida Y."/>
            <person name="Ohtoshi R."/>
            <person name="Malay A.D."/>
            <person name="Moran D.A.P."/>
            <person name="Tomita M."/>
            <person name="Numata K."/>
            <person name="Arakawa K."/>
        </authorList>
    </citation>
    <scope>NUCLEOTIDE SEQUENCE</scope>
</reference>
<sequence length="111" mass="13030">MRRESEQKFEDSTLFGCGAHWLNFLGQNLTPSSIMKHVVDIDKYFRNHHAPGKWLKECSECVSPQLLGCTRWGCQLTCLETFIQNHTSYVKRQMSIVRRCIEIYCSSYTEF</sequence>
<evidence type="ECO:0000313" key="1">
    <source>
        <dbReference type="EMBL" id="GFY47359.1"/>
    </source>
</evidence>